<evidence type="ECO:0000313" key="1">
    <source>
        <dbReference type="EMBL" id="NLR66923.1"/>
    </source>
</evidence>
<dbReference type="Proteomes" id="UP000570474">
    <property type="component" value="Unassembled WGS sequence"/>
</dbReference>
<reference evidence="1 2" key="1">
    <citation type="submission" date="2020-04" db="EMBL/GenBank/DDBJ databases">
        <authorList>
            <person name="Yin C."/>
        </authorList>
    </citation>
    <scope>NUCLEOTIDE SEQUENCE [LARGE SCALE GENOMIC DNA]</scope>
    <source>
        <strain evidence="1 2">Ae27</strain>
    </source>
</reference>
<dbReference type="RefSeq" id="WP_168872821.1">
    <property type="nucleotide sequence ID" value="NZ_JABAIA010000002.1"/>
</dbReference>
<dbReference type="AlphaFoldDB" id="A0A847RV20"/>
<evidence type="ECO:0000313" key="2">
    <source>
        <dbReference type="Proteomes" id="UP000570474"/>
    </source>
</evidence>
<gene>
    <name evidence="1" type="ORF">HGH92_21625</name>
</gene>
<proteinExistence type="predicted"/>
<organism evidence="1 2">
    <name type="scientific">Chitinophaga varians</name>
    <dbReference type="NCBI Taxonomy" id="2202339"/>
    <lineage>
        <taxon>Bacteria</taxon>
        <taxon>Pseudomonadati</taxon>
        <taxon>Bacteroidota</taxon>
        <taxon>Chitinophagia</taxon>
        <taxon>Chitinophagales</taxon>
        <taxon>Chitinophagaceae</taxon>
        <taxon>Chitinophaga</taxon>
    </lineage>
</organism>
<keyword evidence="2" id="KW-1185">Reference proteome</keyword>
<dbReference type="EMBL" id="JABAIA010000002">
    <property type="protein sequence ID" value="NLR66923.1"/>
    <property type="molecule type" value="Genomic_DNA"/>
</dbReference>
<name>A0A847RV20_9BACT</name>
<sequence length="412" mass="46359">MFRLTCEIRIGRHRFNEVNEVKVKRSIYSFVDTANIRLPTSAVLFKAGELNTPSLLKPGENDIDRKFTITKEAIKGVGQRVQENTASFFNVGDHVEIWLGYDGDLELEFEGFVSRINFTTPCEIECEGYSWQLRNKVITKEFPSLKELQDYRKKDPENKEPPGTTVREVLEFIRQGTDIVLSDNIPDIPLVSMSFNGETGTEALEKLKKDAYVTIYFNGPELYAGLKDIQLGKRAAYKKNRKWTGNKLEPLEYKEVKNAVKYAIGWNLASSDQLRYRKAVDAPLKVKVIHFTSRNVAIDEVVGEKGDIRTFYVPRIDPKEGLKGAALRMLKDLTYDGYDGKVTAFLQPFAVPGFAVSLTDQNYTDRDGKYVLDSTEVTFGTGGARRVCGIGDKITKKDEQTTGTTGAGPKKA</sequence>
<accession>A0A847RV20</accession>
<comment type="caution">
    <text evidence="1">The sequence shown here is derived from an EMBL/GenBank/DDBJ whole genome shotgun (WGS) entry which is preliminary data.</text>
</comment>
<protein>
    <submittedName>
        <fullName evidence="1">Uncharacterized protein</fullName>
    </submittedName>
</protein>